<proteinExistence type="predicted"/>
<evidence type="ECO:0000313" key="2">
    <source>
        <dbReference type="Proteomes" id="UP000257109"/>
    </source>
</evidence>
<protein>
    <submittedName>
        <fullName evidence="1">Uncharacterized protein</fullName>
    </submittedName>
</protein>
<comment type="caution">
    <text evidence="1">The sequence shown here is derived from an EMBL/GenBank/DDBJ whole genome shotgun (WGS) entry which is preliminary data.</text>
</comment>
<feature type="non-terminal residue" evidence="1">
    <location>
        <position position="1"/>
    </location>
</feature>
<dbReference type="STRING" id="157652.A0A371FSZ5"/>
<evidence type="ECO:0000313" key="1">
    <source>
        <dbReference type="EMBL" id="RDX81173.1"/>
    </source>
</evidence>
<name>A0A371FSZ5_MUCPR</name>
<dbReference type="Pfam" id="PF14223">
    <property type="entry name" value="Retrotran_gag_2"/>
    <property type="match status" value="1"/>
</dbReference>
<dbReference type="OrthoDB" id="1415260at2759"/>
<dbReference type="Proteomes" id="UP000257109">
    <property type="component" value="Unassembled WGS sequence"/>
</dbReference>
<gene>
    <name evidence="1" type="ORF">CR513_38183</name>
</gene>
<sequence>MCHEWQRALATTQPFCDGSFIAAVNFEDTCKGFLEVAKLWLRFCHDPMLREIVVKCGHNYSRGDSKNLDIAAEIVEAVIQTVSVIFEDPGVQELLVKLYQKVKLFDNWRIKMLAIFCFQDAIEVQKLDSKAWFLIYQCVNSKEAWEILVKTYGDWGKNKKNSRIGQCSESLQGEGCKEKVTDQQVVDKILKILPPEFDYVAVAIEESKDLNTMEVEELQHSLEANEMRINKRRST</sequence>
<accession>A0A371FSZ5</accession>
<reference evidence="1" key="1">
    <citation type="submission" date="2018-05" db="EMBL/GenBank/DDBJ databases">
        <title>Draft genome of Mucuna pruriens seed.</title>
        <authorList>
            <person name="Nnadi N.E."/>
            <person name="Vos R."/>
            <person name="Hasami M.H."/>
            <person name="Devisetty U.K."/>
            <person name="Aguiy J.C."/>
        </authorList>
    </citation>
    <scope>NUCLEOTIDE SEQUENCE [LARGE SCALE GENOMIC DNA]</scope>
    <source>
        <strain evidence="1">JCA_2017</strain>
    </source>
</reference>
<dbReference type="AlphaFoldDB" id="A0A371FSZ5"/>
<organism evidence="1 2">
    <name type="scientific">Mucuna pruriens</name>
    <name type="common">Velvet bean</name>
    <name type="synonym">Dolichos pruriens</name>
    <dbReference type="NCBI Taxonomy" id="157652"/>
    <lineage>
        <taxon>Eukaryota</taxon>
        <taxon>Viridiplantae</taxon>
        <taxon>Streptophyta</taxon>
        <taxon>Embryophyta</taxon>
        <taxon>Tracheophyta</taxon>
        <taxon>Spermatophyta</taxon>
        <taxon>Magnoliopsida</taxon>
        <taxon>eudicotyledons</taxon>
        <taxon>Gunneridae</taxon>
        <taxon>Pentapetalae</taxon>
        <taxon>rosids</taxon>
        <taxon>fabids</taxon>
        <taxon>Fabales</taxon>
        <taxon>Fabaceae</taxon>
        <taxon>Papilionoideae</taxon>
        <taxon>50 kb inversion clade</taxon>
        <taxon>NPAAA clade</taxon>
        <taxon>indigoferoid/millettioid clade</taxon>
        <taxon>Phaseoleae</taxon>
        <taxon>Mucuna</taxon>
    </lineage>
</organism>
<keyword evidence="2" id="KW-1185">Reference proteome</keyword>
<dbReference type="EMBL" id="QJKJ01007990">
    <property type="protein sequence ID" value="RDX81173.1"/>
    <property type="molecule type" value="Genomic_DNA"/>
</dbReference>